<proteinExistence type="predicted"/>
<keyword evidence="5" id="KW-1185">Reference proteome</keyword>
<dbReference type="Gene3D" id="1.50.10.10">
    <property type="match status" value="1"/>
</dbReference>
<dbReference type="KEGG" id="fls:GLV81_15445"/>
<sequence>MQKNNVTRTIGWLFVLMLQSAVFTPAIAQSSLQLLYDKPAQKWTEALPVGNGQLGAMVFGGIEHELLQLNEATLWSGGPINPNPNPASASYLPKVREALFAGKYEEANRLVKKMQGLYSESYMPMGDVHIEQDLGLATVTDYQRTLKLADAMAITSFTANGVQYKREVFASAAHRNLIVRITASKQGQLNLRIRASSLMRIQPVAMAAQQMLLIKGKAPAHVDPNYFRVNKEPVIQNDTNGCRGMRFAMGIQVALQDGSLEIDTSGLQVSNGTTVTLHISAATSFNGFDKCPDSEGKDELALMQQYLNVTKALPYFQLRSKHSEAFQHYFNRVTMWLNEEKDAMVAVPTDQRLEAYTKGANDPGLEVLYFQYGRYLLISSSQTPNVPANLQGIWNKELRAPWSSNYTTNINVQMNYWPAEATNLAEMHQPLLGFLNKLAVTGAVTAKNFYNINSGWVVNHNSDIWALSNPVGDTGKGDPKWANWAMGANWLSRHAWEHYQFTGNKKFLKDTAYPLMKGAAQFTLQWLIPDANGRLVTAPSTSPENDYYYDGNKKTGMTIASTMDMSIIKDLFDNLIAAQQVLQSDKAFIDSVQQAKALLHPFQIGSKGQLQEWYNDVVDVDPEHRHVSHLYALYPAKLISATRTPALAAAAKQTLLMRGDGGTGWSLGWKVNFWARLLDGDHAYKLYRNLMRLVREDGIVMSGGGIYPNMFDAHPPFQIDGNFAGTAGVSEMLLQSQDNELHLLPALPTAWHSGHVSGLVGRGNFVVSLTWQNNALQRAGIQSRNGGVCVVRSAAPLLVNGMAVAAEKTAIGYVMRFNTQAGKYYLLTQKP</sequence>
<organism evidence="4 5">
    <name type="scientific">Phnomibacter ginsenosidimutans</name>
    <dbReference type="NCBI Taxonomy" id="2676868"/>
    <lineage>
        <taxon>Bacteria</taxon>
        <taxon>Pseudomonadati</taxon>
        <taxon>Bacteroidota</taxon>
        <taxon>Chitinophagia</taxon>
        <taxon>Chitinophagales</taxon>
        <taxon>Chitinophagaceae</taxon>
        <taxon>Phnomibacter</taxon>
    </lineage>
</organism>
<evidence type="ECO:0000259" key="3">
    <source>
        <dbReference type="Pfam" id="PF22124"/>
    </source>
</evidence>
<dbReference type="InterPro" id="IPR054363">
    <property type="entry name" value="GH95_cat"/>
</dbReference>
<feature type="domain" description="Glycosyl hydrolase family 95 N-terminal" evidence="1">
    <location>
        <begin position="34"/>
        <end position="286"/>
    </location>
</feature>
<dbReference type="PANTHER" id="PTHR31084:SF0">
    <property type="entry name" value="ALPHA-L-FUCOSIDASE 2"/>
    <property type="match status" value="1"/>
</dbReference>
<dbReference type="Pfam" id="PF21307">
    <property type="entry name" value="Glyco_hydro_95_C"/>
    <property type="match status" value="1"/>
</dbReference>
<dbReference type="EMBL" id="CP046566">
    <property type="protein sequence ID" value="QGW29324.1"/>
    <property type="molecule type" value="Genomic_DNA"/>
</dbReference>
<evidence type="ECO:0000313" key="4">
    <source>
        <dbReference type="EMBL" id="QGW29324.1"/>
    </source>
</evidence>
<accession>A0A6I6GA75</accession>
<dbReference type="PANTHER" id="PTHR31084">
    <property type="entry name" value="ALPHA-L-FUCOSIDASE 2"/>
    <property type="match status" value="1"/>
</dbReference>
<keyword evidence="4" id="KW-0378">Hydrolase</keyword>
<evidence type="ECO:0000259" key="1">
    <source>
        <dbReference type="Pfam" id="PF14498"/>
    </source>
</evidence>
<feature type="domain" description="Glycosyl hydrolase family 95 catalytic" evidence="3">
    <location>
        <begin position="315"/>
        <end position="733"/>
    </location>
</feature>
<dbReference type="InterPro" id="IPR012341">
    <property type="entry name" value="6hp_glycosidase-like_sf"/>
</dbReference>
<dbReference type="Gene3D" id="2.70.98.50">
    <property type="entry name" value="putative glycoside hydrolase family protein from bacillus halodurans"/>
    <property type="match status" value="1"/>
</dbReference>
<dbReference type="AlphaFoldDB" id="A0A6I6GA75"/>
<dbReference type="RefSeq" id="WP_157479676.1">
    <property type="nucleotide sequence ID" value="NZ_CP046566.1"/>
</dbReference>
<feature type="domain" description="Alpha fucosidase A-like C-terminal" evidence="2">
    <location>
        <begin position="735"/>
        <end position="826"/>
    </location>
</feature>
<dbReference type="GO" id="GO:0005975">
    <property type="term" value="P:carbohydrate metabolic process"/>
    <property type="evidence" value="ECO:0007669"/>
    <property type="project" value="InterPro"/>
</dbReference>
<name>A0A6I6GA75_9BACT</name>
<gene>
    <name evidence="4" type="ORF">GLV81_15445</name>
</gene>
<dbReference type="SUPFAM" id="SSF48208">
    <property type="entry name" value="Six-hairpin glycosidases"/>
    <property type="match status" value="1"/>
</dbReference>
<dbReference type="InterPro" id="IPR016518">
    <property type="entry name" value="Alpha-L-fucosidase"/>
</dbReference>
<dbReference type="PIRSF" id="PIRSF007663">
    <property type="entry name" value="UCP007663"/>
    <property type="match status" value="1"/>
</dbReference>
<dbReference type="Gene3D" id="2.60.40.1180">
    <property type="entry name" value="Golgi alpha-mannosidase II"/>
    <property type="match status" value="1"/>
</dbReference>
<dbReference type="InterPro" id="IPR013780">
    <property type="entry name" value="Glyco_hydro_b"/>
</dbReference>
<protein>
    <submittedName>
        <fullName evidence="4">Glycoside hydrolase family 95 protein</fullName>
    </submittedName>
</protein>
<dbReference type="InterPro" id="IPR008928">
    <property type="entry name" value="6-hairpin_glycosidase_sf"/>
</dbReference>
<evidence type="ECO:0000259" key="2">
    <source>
        <dbReference type="Pfam" id="PF21307"/>
    </source>
</evidence>
<dbReference type="Pfam" id="PF22124">
    <property type="entry name" value="Glyco_hydro_95_cat"/>
    <property type="match status" value="1"/>
</dbReference>
<evidence type="ECO:0000313" key="5">
    <source>
        <dbReference type="Proteomes" id="UP000426027"/>
    </source>
</evidence>
<reference evidence="4 5" key="1">
    <citation type="submission" date="2019-11" db="EMBL/GenBank/DDBJ databases">
        <authorList>
            <person name="Im W.T."/>
        </authorList>
    </citation>
    <scope>NUCLEOTIDE SEQUENCE [LARGE SCALE GENOMIC DNA]</scope>
    <source>
        <strain evidence="4 5">SB-02</strain>
    </source>
</reference>
<dbReference type="InterPro" id="IPR027414">
    <property type="entry name" value="GH95_N_dom"/>
</dbReference>
<dbReference type="InterPro" id="IPR049053">
    <property type="entry name" value="AFCA-like_C"/>
</dbReference>
<dbReference type="Pfam" id="PF14498">
    <property type="entry name" value="Glyco_hyd_65N_2"/>
    <property type="match status" value="1"/>
</dbReference>
<dbReference type="GO" id="GO:0004560">
    <property type="term" value="F:alpha-L-fucosidase activity"/>
    <property type="evidence" value="ECO:0007669"/>
    <property type="project" value="InterPro"/>
</dbReference>
<dbReference type="Proteomes" id="UP000426027">
    <property type="component" value="Chromosome"/>
</dbReference>